<protein>
    <recommendedName>
        <fullName evidence="8">RTA1 domain protein</fullName>
    </recommendedName>
</protein>
<keyword evidence="2 5" id="KW-0812">Transmembrane</keyword>
<dbReference type="EMBL" id="JAACFV010000033">
    <property type="protein sequence ID" value="KAF7510130.1"/>
    <property type="molecule type" value="Genomic_DNA"/>
</dbReference>
<evidence type="ECO:0000256" key="3">
    <source>
        <dbReference type="ARBA" id="ARBA00022989"/>
    </source>
</evidence>
<feature type="transmembrane region" description="Helical" evidence="5">
    <location>
        <begin position="20"/>
        <end position="41"/>
    </location>
</feature>
<evidence type="ECO:0008006" key="8">
    <source>
        <dbReference type="Google" id="ProtNLM"/>
    </source>
</evidence>
<evidence type="ECO:0000256" key="2">
    <source>
        <dbReference type="ARBA" id="ARBA00022692"/>
    </source>
</evidence>
<dbReference type="Proteomes" id="UP000606974">
    <property type="component" value="Unassembled WGS sequence"/>
</dbReference>
<evidence type="ECO:0000256" key="1">
    <source>
        <dbReference type="ARBA" id="ARBA00004141"/>
    </source>
</evidence>
<keyword evidence="7" id="KW-1185">Reference proteome</keyword>
<keyword evidence="4 5" id="KW-0472">Membrane</keyword>
<feature type="transmembrane region" description="Helical" evidence="5">
    <location>
        <begin position="48"/>
        <end position="67"/>
    </location>
</feature>
<gene>
    <name evidence="6" type="ORF">GJ744_007029</name>
</gene>
<dbReference type="GO" id="GO:0016020">
    <property type="term" value="C:membrane"/>
    <property type="evidence" value="ECO:0007669"/>
    <property type="project" value="UniProtKB-SubCell"/>
</dbReference>
<dbReference type="Pfam" id="PF04479">
    <property type="entry name" value="RTA1"/>
    <property type="match status" value="1"/>
</dbReference>
<dbReference type="PANTHER" id="PTHR31465">
    <property type="entry name" value="PROTEIN RTA1-RELATED"/>
    <property type="match status" value="1"/>
</dbReference>
<keyword evidence="3 5" id="KW-1133">Transmembrane helix</keyword>
<proteinExistence type="predicted"/>
<dbReference type="InterPro" id="IPR007568">
    <property type="entry name" value="RTA1"/>
</dbReference>
<organism evidence="6 7">
    <name type="scientific">Endocarpon pusillum</name>
    <dbReference type="NCBI Taxonomy" id="364733"/>
    <lineage>
        <taxon>Eukaryota</taxon>
        <taxon>Fungi</taxon>
        <taxon>Dikarya</taxon>
        <taxon>Ascomycota</taxon>
        <taxon>Pezizomycotina</taxon>
        <taxon>Eurotiomycetes</taxon>
        <taxon>Chaetothyriomycetidae</taxon>
        <taxon>Verrucariales</taxon>
        <taxon>Verrucariaceae</taxon>
        <taxon>Endocarpon</taxon>
    </lineage>
</organism>
<feature type="transmembrane region" description="Helical" evidence="5">
    <location>
        <begin position="182"/>
        <end position="209"/>
    </location>
</feature>
<dbReference type="PANTHER" id="PTHR31465:SF1">
    <property type="entry name" value="PROTEIN RTA1-RELATED"/>
    <property type="match status" value="1"/>
</dbReference>
<comment type="subcellular location">
    <subcellularLocation>
        <location evidence="1">Membrane</location>
        <topology evidence="1">Multi-pass membrane protein</topology>
    </subcellularLocation>
</comment>
<comment type="caution">
    <text evidence="6">The sequence shown here is derived from an EMBL/GenBank/DDBJ whole genome shotgun (WGS) entry which is preliminary data.</text>
</comment>
<dbReference type="OrthoDB" id="3358017at2759"/>
<accession>A0A8H7E6D9</accession>
<feature type="transmembrane region" description="Helical" evidence="5">
    <location>
        <begin position="285"/>
        <end position="305"/>
    </location>
</feature>
<reference evidence="6" key="1">
    <citation type="submission" date="2020-02" db="EMBL/GenBank/DDBJ databases">
        <authorList>
            <person name="Palmer J.M."/>
        </authorList>
    </citation>
    <scope>NUCLEOTIDE SEQUENCE</scope>
    <source>
        <strain evidence="6">EPUS1.4</strain>
        <tissue evidence="6">Thallus</tissue>
    </source>
</reference>
<feature type="transmembrane region" description="Helical" evidence="5">
    <location>
        <begin position="230"/>
        <end position="253"/>
    </location>
</feature>
<evidence type="ECO:0000313" key="7">
    <source>
        <dbReference type="Proteomes" id="UP000606974"/>
    </source>
</evidence>
<dbReference type="AlphaFoldDB" id="A0A8H7E6D9"/>
<evidence type="ECO:0000313" key="6">
    <source>
        <dbReference type="EMBL" id="KAF7510130.1"/>
    </source>
</evidence>
<evidence type="ECO:0000256" key="4">
    <source>
        <dbReference type="ARBA" id="ARBA00023136"/>
    </source>
</evidence>
<evidence type="ECO:0000256" key="5">
    <source>
        <dbReference type="SAM" id="Phobius"/>
    </source>
</evidence>
<feature type="transmembrane region" description="Helical" evidence="5">
    <location>
        <begin position="87"/>
        <end position="110"/>
    </location>
</feature>
<sequence length="370" mass="40394">MAGELTYRDIMMLWFYGIKPSWVIAVIATFLFSCATLVHLVILFRQRVFFAFPLIAGSLFEVVGYGFRAAGLHEEIPNPSTYVTYSTLITLAPGFIAASLYQLLAHIILANGLGNTQLITKLGLGCGFGILDVLGYALQAAGMSKLQTGPFGNSLQTGPSGNSTAQQLLQLLLQRLQRVRSLLLAGNIITLINLSLFTGLTTYYLVVLLRRGRSSTHPYPSTVAVTAEPGLISHTPLTLLLISLGLLLTRTIYRTTAAAKGLVDEWGKDASVYPLRVTPLFSERWNYGFDALMVFLLLVAWAAWFPTRDRLGEDEVDGGVATQSSSAARIWPANWTGAAGPGGLLGAARRWFGRRRERGMNVRMEGFSRA</sequence>
<name>A0A8H7E6D9_9EURO</name>
<feature type="transmembrane region" description="Helical" evidence="5">
    <location>
        <begin position="122"/>
        <end position="141"/>
    </location>
</feature>